<dbReference type="Proteomes" id="UP000238479">
    <property type="component" value="Chromosome 7"/>
</dbReference>
<gene>
    <name evidence="1" type="ORF">RchiOBHm_Chr7g0180361</name>
</gene>
<sequence length="67" mass="7645">MSSCLAICGFKEHVTVKGEYRLLKLKSKSLPDVFYFLFSIFPPPPPPPNFENGFCIDHSRSFGYSKQ</sequence>
<proteinExistence type="predicted"/>
<evidence type="ECO:0000313" key="2">
    <source>
        <dbReference type="Proteomes" id="UP000238479"/>
    </source>
</evidence>
<accession>A0A2P6P2C8</accession>
<dbReference type="Gramene" id="PRQ16083">
    <property type="protein sequence ID" value="PRQ16083"/>
    <property type="gene ID" value="RchiOBHm_Chr7g0180361"/>
</dbReference>
<organism evidence="1 2">
    <name type="scientific">Rosa chinensis</name>
    <name type="common">China rose</name>
    <dbReference type="NCBI Taxonomy" id="74649"/>
    <lineage>
        <taxon>Eukaryota</taxon>
        <taxon>Viridiplantae</taxon>
        <taxon>Streptophyta</taxon>
        <taxon>Embryophyta</taxon>
        <taxon>Tracheophyta</taxon>
        <taxon>Spermatophyta</taxon>
        <taxon>Magnoliopsida</taxon>
        <taxon>eudicotyledons</taxon>
        <taxon>Gunneridae</taxon>
        <taxon>Pentapetalae</taxon>
        <taxon>rosids</taxon>
        <taxon>fabids</taxon>
        <taxon>Rosales</taxon>
        <taxon>Rosaceae</taxon>
        <taxon>Rosoideae</taxon>
        <taxon>Rosoideae incertae sedis</taxon>
        <taxon>Rosa</taxon>
    </lineage>
</organism>
<comment type="caution">
    <text evidence="1">The sequence shown here is derived from an EMBL/GenBank/DDBJ whole genome shotgun (WGS) entry which is preliminary data.</text>
</comment>
<dbReference type="EMBL" id="PDCK01000045">
    <property type="protein sequence ID" value="PRQ16083.1"/>
    <property type="molecule type" value="Genomic_DNA"/>
</dbReference>
<protein>
    <submittedName>
        <fullName evidence="1">Uncharacterized protein</fullName>
    </submittedName>
</protein>
<evidence type="ECO:0000313" key="1">
    <source>
        <dbReference type="EMBL" id="PRQ16083.1"/>
    </source>
</evidence>
<dbReference type="AlphaFoldDB" id="A0A2P6P2C8"/>
<name>A0A2P6P2C8_ROSCH</name>
<reference evidence="1 2" key="1">
    <citation type="journal article" date="2018" name="Nat. Genet.">
        <title>The Rosa genome provides new insights in the design of modern roses.</title>
        <authorList>
            <person name="Bendahmane M."/>
        </authorList>
    </citation>
    <scope>NUCLEOTIDE SEQUENCE [LARGE SCALE GENOMIC DNA]</scope>
    <source>
        <strain evidence="2">cv. Old Blush</strain>
    </source>
</reference>
<keyword evidence="2" id="KW-1185">Reference proteome</keyword>